<dbReference type="Proteomes" id="UP000306477">
    <property type="component" value="Unassembled WGS sequence"/>
</dbReference>
<proteinExistence type="predicted"/>
<sequence>MDNKEIMLKKSNEIIDSALEHFKRYLELKDQILNNEYVQVFSELSKIAQFVKGTNHLIVNRKFQKFLEGFNENEEPLDNQINKLVNYVTDEDKAEFIADTFTKVMLTNSSKASLIMGSILHSVISTEGPLEHEKLVCINALTTFFNNDLENVKFIYEYMQENNRKRLYLPNLIRYCKEKNINNSSVVLTVEKCVSSQIMFREFETDISASVDVDNESVDIDNNDVDEYHKFSRPGIILLTYINRTIK</sequence>
<gene>
    <name evidence="1" type="ORF">E1I69_23400</name>
</gene>
<dbReference type="RefSeq" id="WP_136381916.1">
    <property type="nucleotide sequence ID" value="NZ_SLUB01000098.1"/>
</dbReference>
<dbReference type="GO" id="GO:0000428">
    <property type="term" value="C:DNA-directed RNA polymerase complex"/>
    <property type="evidence" value="ECO:0007669"/>
    <property type="project" value="UniProtKB-KW"/>
</dbReference>
<protein>
    <submittedName>
        <fullName evidence="1">DNA-directed RNA polymerase</fullName>
    </submittedName>
</protein>
<evidence type="ECO:0000313" key="2">
    <source>
        <dbReference type="Proteomes" id="UP000306477"/>
    </source>
</evidence>
<name>A0A4S3PII0_9BACI</name>
<keyword evidence="1" id="KW-0804">Transcription</keyword>
<comment type="caution">
    <text evidence="1">The sequence shown here is derived from an EMBL/GenBank/DDBJ whole genome shotgun (WGS) entry which is preliminary data.</text>
</comment>
<accession>A0A4S3PII0</accession>
<reference evidence="1 2" key="1">
    <citation type="journal article" date="2019" name="Indoor Air">
        <title>Impacts of indoor surface finishes on bacterial viability.</title>
        <authorList>
            <person name="Hu J."/>
            <person name="Maamar S.B."/>
            <person name="Glawe A.J."/>
            <person name="Gottel N."/>
            <person name="Gilbert J.A."/>
            <person name="Hartmann E.M."/>
        </authorList>
    </citation>
    <scope>NUCLEOTIDE SEQUENCE [LARGE SCALE GENOMIC DNA]</scope>
    <source>
        <strain evidence="1 2">AF060A6</strain>
    </source>
</reference>
<dbReference type="AlphaFoldDB" id="A0A4S3PII0"/>
<evidence type="ECO:0000313" key="1">
    <source>
        <dbReference type="EMBL" id="THE09171.1"/>
    </source>
</evidence>
<dbReference type="OrthoDB" id="2884346at2"/>
<organism evidence="1 2">
    <name type="scientific">Bacillus timonensis</name>
    <dbReference type="NCBI Taxonomy" id="1033734"/>
    <lineage>
        <taxon>Bacteria</taxon>
        <taxon>Bacillati</taxon>
        <taxon>Bacillota</taxon>
        <taxon>Bacilli</taxon>
        <taxon>Bacillales</taxon>
        <taxon>Bacillaceae</taxon>
        <taxon>Bacillus</taxon>
    </lineage>
</organism>
<keyword evidence="1" id="KW-0240">DNA-directed RNA polymerase</keyword>
<keyword evidence="2" id="KW-1185">Reference proteome</keyword>
<dbReference type="EMBL" id="SLUB01000098">
    <property type="protein sequence ID" value="THE09171.1"/>
    <property type="molecule type" value="Genomic_DNA"/>
</dbReference>